<dbReference type="AlphaFoldDB" id="A0A543JRS6"/>
<comment type="caution">
    <text evidence="2">The sequence shown here is derived from an EMBL/GenBank/DDBJ whole genome shotgun (WGS) entry which is preliminary data.</text>
</comment>
<keyword evidence="3" id="KW-1185">Reference proteome</keyword>
<feature type="transmembrane region" description="Helical" evidence="1">
    <location>
        <begin position="162"/>
        <end position="185"/>
    </location>
</feature>
<dbReference type="EMBL" id="VFPP01000001">
    <property type="protein sequence ID" value="TQM85556.1"/>
    <property type="molecule type" value="Genomic_DNA"/>
</dbReference>
<feature type="transmembrane region" description="Helical" evidence="1">
    <location>
        <begin position="114"/>
        <end position="131"/>
    </location>
</feature>
<feature type="transmembrane region" description="Helical" evidence="1">
    <location>
        <begin position="28"/>
        <end position="48"/>
    </location>
</feature>
<evidence type="ECO:0000313" key="2">
    <source>
        <dbReference type="EMBL" id="TQM85556.1"/>
    </source>
</evidence>
<evidence type="ECO:0000313" key="3">
    <source>
        <dbReference type="Proteomes" id="UP000316628"/>
    </source>
</evidence>
<sequence length="194" mass="18873">MGAAVGATAAVVGVLVTFLPNPASQPVFVGAAGGLWGVFAAVVAGRFAPSTRIAASAAVGLQAGLLVALGLLTSVLRALPEFLVVSVPQSLVVVAAAAVAGLSRTGSRLAPVRAGLAVGLLGGVVLLLWRLGHTGRAVLVVGAVLGAVAAVMTARRAWHASVIVPSAAVVALAAAPVYGLVPAAFRALFPVLAG</sequence>
<name>A0A543JRS6_9PSEU</name>
<feature type="transmembrane region" description="Helical" evidence="1">
    <location>
        <begin position="55"/>
        <end position="76"/>
    </location>
</feature>
<keyword evidence="1" id="KW-1133">Transmembrane helix</keyword>
<keyword evidence="1" id="KW-0812">Transmembrane</keyword>
<keyword evidence="1" id="KW-0472">Membrane</keyword>
<gene>
    <name evidence="2" type="ORF">FHX81_8048</name>
</gene>
<accession>A0A543JRS6</accession>
<reference evidence="2 3" key="1">
    <citation type="submission" date="2019-06" db="EMBL/GenBank/DDBJ databases">
        <title>Sequencing the genomes of 1000 actinobacteria strains.</title>
        <authorList>
            <person name="Klenk H.-P."/>
        </authorList>
    </citation>
    <scope>NUCLEOTIDE SEQUENCE [LARGE SCALE GENOMIC DNA]</scope>
    <source>
        <strain evidence="2 3">DSM 45456</strain>
    </source>
</reference>
<feature type="transmembrane region" description="Helical" evidence="1">
    <location>
        <begin position="82"/>
        <end position="102"/>
    </location>
</feature>
<feature type="transmembrane region" description="Helical" evidence="1">
    <location>
        <begin position="137"/>
        <end position="155"/>
    </location>
</feature>
<evidence type="ECO:0000256" key="1">
    <source>
        <dbReference type="SAM" id="Phobius"/>
    </source>
</evidence>
<dbReference type="Proteomes" id="UP000316628">
    <property type="component" value="Unassembled WGS sequence"/>
</dbReference>
<organism evidence="2 3">
    <name type="scientific">Saccharothrix saharensis</name>
    <dbReference type="NCBI Taxonomy" id="571190"/>
    <lineage>
        <taxon>Bacteria</taxon>
        <taxon>Bacillati</taxon>
        <taxon>Actinomycetota</taxon>
        <taxon>Actinomycetes</taxon>
        <taxon>Pseudonocardiales</taxon>
        <taxon>Pseudonocardiaceae</taxon>
        <taxon>Saccharothrix</taxon>
    </lineage>
</organism>
<protein>
    <submittedName>
        <fullName evidence="2">Uncharacterized protein</fullName>
    </submittedName>
</protein>
<proteinExistence type="predicted"/>